<evidence type="ECO:0000313" key="1">
    <source>
        <dbReference type="EMBL" id="QKS70621.1"/>
    </source>
</evidence>
<keyword evidence="2" id="KW-1185">Reference proteome</keyword>
<name>A0A859FCU7_9BACI</name>
<dbReference type="RefSeq" id="WP_176008657.1">
    <property type="nucleotide sequence ID" value="NZ_CP041372.2"/>
</dbReference>
<dbReference type="Proteomes" id="UP000318138">
    <property type="component" value="Chromosome"/>
</dbReference>
<reference evidence="2" key="1">
    <citation type="submission" date="2019-07" db="EMBL/GenBank/DDBJ databases">
        <title>Bacillus alkalisoli sp. nov. isolated from saline soil.</title>
        <authorList>
            <person name="Sun J.-Q."/>
            <person name="Xu L."/>
        </authorList>
    </citation>
    <scope>NUCLEOTIDE SEQUENCE [LARGE SCALE GENOMIC DNA]</scope>
    <source>
        <strain evidence="2">M4U3P1</strain>
    </source>
</reference>
<gene>
    <name evidence="1" type="ORF">FLK61_28155</name>
</gene>
<protein>
    <submittedName>
        <fullName evidence="1">DUF3939 domain-containing protein</fullName>
    </submittedName>
</protein>
<dbReference type="Pfam" id="PF13075">
    <property type="entry name" value="DUF3939"/>
    <property type="match status" value="1"/>
</dbReference>
<evidence type="ECO:0000313" key="2">
    <source>
        <dbReference type="Proteomes" id="UP000318138"/>
    </source>
</evidence>
<dbReference type="KEGG" id="psua:FLK61_28155"/>
<accession>A0A859FCU7</accession>
<organism evidence="1 2">
    <name type="scientific">Paenalkalicoccus suaedae</name>
    <dbReference type="NCBI Taxonomy" id="2592382"/>
    <lineage>
        <taxon>Bacteria</taxon>
        <taxon>Bacillati</taxon>
        <taxon>Bacillota</taxon>
        <taxon>Bacilli</taxon>
        <taxon>Bacillales</taxon>
        <taxon>Bacillaceae</taxon>
        <taxon>Paenalkalicoccus</taxon>
    </lineage>
</organism>
<dbReference type="EMBL" id="CP041372">
    <property type="protein sequence ID" value="QKS70621.1"/>
    <property type="molecule type" value="Genomic_DNA"/>
</dbReference>
<dbReference type="AlphaFoldDB" id="A0A859FCU7"/>
<proteinExistence type="predicted"/>
<sequence>MVFRKRRKERSVKEVRIVSCTLTDVKKAVDAFARDAAPGISLRTLVNKDNELQTELLERYLGGIPNRPFYMSKETFDLFEEPDYAYHIDRCQIACDQYFLETGEFPTTAGDRTGKISYFKLRNYLPHKPPFDLYLDPRDRMVTLSNPVEM</sequence>
<dbReference type="InterPro" id="IPR025071">
    <property type="entry name" value="DUF3939"/>
</dbReference>